<dbReference type="Proteomes" id="UP001195769">
    <property type="component" value="Unassembled WGS sequence"/>
</dbReference>
<comment type="caution">
    <text evidence="1">The sequence shown here is derived from an EMBL/GenBank/DDBJ whole genome shotgun (WGS) entry which is preliminary data.</text>
</comment>
<gene>
    <name evidence="1" type="ORF">F5891DRAFT_1189907</name>
</gene>
<sequence>MHRTGLVQYNCVFDGLVKNGSGKYFPKFTAKDYSSVYCSMVVELKNVMKDAYHGPKLTRQLHEWAAEGWAQSCGVDGKDTSKHHHLRVLLD</sequence>
<proteinExistence type="predicted"/>
<dbReference type="AlphaFoldDB" id="A0AAD4E3L0"/>
<accession>A0AAD4E3L0</accession>
<evidence type="ECO:0000313" key="2">
    <source>
        <dbReference type="Proteomes" id="UP001195769"/>
    </source>
</evidence>
<dbReference type="GeneID" id="64661530"/>
<evidence type="ECO:0000313" key="1">
    <source>
        <dbReference type="EMBL" id="KAG1899093.1"/>
    </source>
</evidence>
<name>A0AAD4E3L0_9AGAM</name>
<organism evidence="1 2">
    <name type="scientific">Suillus fuscotomentosus</name>
    <dbReference type="NCBI Taxonomy" id="1912939"/>
    <lineage>
        <taxon>Eukaryota</taxon>
        <taxon>Fungi</taxon>
        <taxon>Dikarya</taxon>
        <taxon>Basidiomycota</taxon>
        <taxon>Agaricomycotina</taxon>
        <taxon>Agaricomycetes</taxon>
        <taxon>Agaricomycetidae</taxon>
        <taxon>Boletales</taxon>
        <taxon>Suillineae</taxon>
        <taxon>Suillaceae</taxon>
        <taxon>Suillus</taxon>
    </lineage>
</organism>
<keyword evidence="2" id="KW-1185">Reference proteome</keyword>
<dbReference type="RefSeq" id="XP_041224669.1">
    <property type="nucleotide sequence ID" value="XM_041367232.1"/>
</dbReference>
<dbReference type="EMBL" id="JABBWK010000034">
    <property type="protein sequence ID" value="KAG1899093.1"/>
    <property type="molecule type" value="Genomic_DNA"/>
</dbReference>
<reference evidence="1" key="1">
    <citation type="journal article" date="2020" name="New Phytol.">
        <title>Comparative genomics reveals dynamic genome evolution in host specialist ectomycorrhizal fungi.</title>
        <authorList>
            <person name="Lofgren L.A."/>
            <person name="Nguyen N.H."/>
            <person name="Vilgalys R."/>
            <person name="Ruytinx J."/>
            <person name="Liao H.L."/>
            <person name="Branco S."/>
            <person name="Kuo A."/>
            <person name="LaButti K."/>
            <person name="Lipzen A."/>
            <person name="Andreopoulos W."/>
            <person name="Pangilinan J."/>
            <person name="Riley R."/>
            <person name="Hundley H."/>
            <person name="Na H."/>
            <person name="Barry K."/>
            <person name="Grigoriev I.V."/>
            <person name="Stajich J.E."/>
            <person name="Kennedy P.G."/>
        </authorList>
    </citation>
    <scope>NUCLEOTIDE SEQUENCE</scope>
    <source>
        <strain evidence="1">FC203</strain>
    </source>
</reference>
<protein>
    <submittedName>
        <fullName evidence="1">Uncharacterized protein</fullName>
    </submittedName>
</protein>